<evidence type="ECO:0000256" key="7">
    <source>
        <dbReference type="ARBA" id="ARBA00023010"/>
    </source>
</evidence>
<evidence type="ECO:0000313" key="11">
    <source>
        <dbReference type="Proteomes" id="UP001056708"/>
    </source>
</evidence>
<dbReference type="PROSITE" id="PS01067">
    <property type="entry name" value="SECE_SEC61G"/>
    <property type="match status" value="1"/>
</dbReference>
<comment type="function">
    <text evidence="9">Essential subunit of the Sec protein translocation channel SecYEG. Clamps together the 2 halves of SecY. May contact the channel plug during translocation.</text>
</comment>
<sequence length="73" mass="8254">MAKKKEANLQQTSSKFDPIKFLQEAKEELSKVVWPSRQQVISESVAVLLMVVLLASAIYLVDNLFGWAAQQIF</sequence>
<dbReference type="HAMAP" id="MF_00422">
    <property type="entry name" value="SecE"/>
    <property type="match status" value="1"/>
</dbReference>
<dbReference type="NCBIfam" id="TIGR00964">
    <property type="entry name" value="secE_bact"/>
    <property type="match status" value="1"/>
</dbReference>
<keyword evidence="5 9" id="KW-0653">Protein transport</keyword>
<dbReference type="RefSeq" id="WP_159785363.1">
    <property type="nucleotide sequence ID" value="NZ_CP098611.1"/>
</dbReference>
<dbReference type="InterPro" id="IPR038379">
    <property type="entry name" value="SecE_sf"/>
</dbReference>
<accession>A0ABY5AS82</accession>
<evidence type="ECO:0000256" key="8">
    <source>
        <dbReference type="ARBA" id="ARBA00023136"/>
    </source>
</evidence>
<keyword evidence="4 9" id="KW-0812">Transmembrane</keyword>
<dbReference type="Gene3D" id="1.20.5.1030">
    <property type="entry name" value="Preprotein translocase secy subunit"/>
    <property type="match status" value="1"/>
</dbReference>
<evidence type="ECO:0000256" key="9">
    <source>
        <dbReference type="HAMAP-Rule" id="MF_00422"/>
    </source>
</evidence>
<comment type="similarity">
    <text evidence="9">Belongs to the SecE/SEC61-gamma family.</text>
</comment>
<keyword evidence="6 9" id="KW-1133">Transmembrane helix</keyword>
<name>A0ABY5AS82_9CYAN</name>
<dbReference type="PANTHER" id="PTHR33910:SF1">
    <property type="entry name" value="PROTEIN TRANSLOCASE SUBUNIT SECE"/>
    <property type="match status" value="1"/>
</dbReference>
<dbReference type="InterPro" id="IPR005807">
    <property type="entry name" value="SecE_bac"/>
</dbReference>
<proteinExistence type="inferred from homology"/>
<reference evidence="10" key="1">
    <citation type="submission" date="2022-06" db="EMBL/GenBank/DDBJ databases">
        <title>Genome sequence of Phormidium yuhuli AB48 isolated from an industrial photobioreactor environment.</title>
        <authorList>
            <person name="Qiu Y."/>
            <person name="Noonan A.J.C."/>
            <person name="Dofher K."/>
            <person name="Koch M."/>
            <person name="Kieft B."/>
            <person name="Lin X."/>
            <person name="Ziels R.M."/>
            <person name="Hallam S.J."/>
        </authorList>
    </citation>
    <scope>NUCLEOTIDE SEQUENCE</scope>
    <source>
        <strain evidence="10">AB48</strain>
    </source>
</reference>
<organism evidence="10 11">
    <name type="scientific">Phormidium yuhuli AB48</name>
    <dbReference type="NCBI Taxonomy" id="2940671"/>
    <lineage>
        <taxon>Bacteria</taxon>
        <taxon>Bacillati</taxon>
        <taxon>Cyanobacteriota</taxon>
        <taxon>Cyanophyceae</taxon>
        <taxon>Oscillatoriophycideae</taxon>
        <taxon>Oscillatoriales</taxon>
        <taxon>Oscillatoriaceae</taxon>
        <taxon>Phormidium</taxon>
        <taxon>Phormidium yuhuli</taxon>
    </lineage>
</organism>
<keyword evidence="9" id="KW-0793">Thylakoid</keyword>
<evidence type="ECO:0000313" key="10">
    <source>
        <dbReference type="EMBL" id="USR92082.1"/>
    </source>
</evidence>
<evidence type="ECO:0000256" key="1">
    <source>
        <dbReference type="ARBA" id="ARBA00004370"/>
    </source>
</evidence>
<evidence type="ECO:0000256" key="3">
    <source>
        <dbReference type="ARBA" id="ARBA00022475"/>
    </source>
</evidence>
<evidence type="ECO:0000256" key="2">
    <source>
        <dbReference type="ARBA" id="ARBA00022448"/>
    </source>
</evidence>
<gene>
    <name evidence="9 10" type="primary">secE</name>
    <name evidence="10" type="ORF">NEA10_04995</name>
</gene>
<evidence type="ECO:0000256" key="5">
    <source>
        <dbReference type="ARBA" id="ARBA00022927"/>
    </source>
</evidence>
<comment type="subcellular location">
    <subcellularLocation>
        <location evidence="9">Cell inner membrane</location>
        <topology evidence="9">Single-pass membrane protein</topology>
    </subcellularLocation>
    <subcellularLocation>
        <location evidence="9">Cellular thylakoid membrane</location>
        <topology evidence="9">Single-pass membrane protein</topology>
    </subcellularLocation>
    <subcellularLocation>
        <location evidence="1">Membrane</location>
    </subcellularLocation>
</comment>
<comment type="subunit">
    <text evidence="9">Component of the Sec protein translocase complex. Heterotrimer consisting of SecY, SecE and SecG subunits. The heterotrimers can form oligomers, although 1 heterotrimer is thought to be able to translocate proteins. Interacts with the ribosome. Interacts with SecDF, and other proteins may be involved. Interacts with SecA.</text>
</comment>
<dbReference type="EMBL" id="CP098611">
    <property type="protein sequence ID" value="USR92082.1"/>
    <property type="molecule type" value="Genomic_DNA"/>
</dbReference>
<keyword evidence="8 9" id="KW-0472">Membrane</keyword>
<dbReference type="PANTHER" id="PTHR33910">
    <property type="entry name" value="PROTEIN TRANSLOCASE SUBUNIT SECE"/>
    <property type="match status" value="1"/>
</dbReference>
<keyword evidence="7 9" id="KW-0811">Translocation</keyword>
<keyword evidence="3 9" id="KW-1003">Cell membrane</keyword>
<dbReference type="Pfam" id="PF00584">
    <property type="entry name" value="SecE"/>
    <property type="match status" value="1"/>
</dbReference>
<dbReference type="Proteomes" id="UP001056708">
    <property type="component" value="Chromosome"/>
</dbReference>
<keyword evidence="11" id="KW-1185">Reference proteome</keyword>
<feature type="transmembrane region" description="Helical" evidence="9">
    <location>
        <begin position="40"/>
        <end position="61"/>
    </location>
</feature>
<evidence type="ECO:0000256" key="4">
    <source>
        <dbReference type="ARBA" id="ARBA00022692"/>
    </source>
</evidence>
<keyword evidence="2 9" id="KW-0813">Transport</keyword>
<evidence type="ECO:0000256" key="6">
    <source>
        <dbReference type="ARBA" id="ARBA00022989"/>
    </source>
</evidence>
<dbReference type="InterPro" id="IPR001901">
    <property type="entry name" value="Translocase_SecE/Sec61-g"/>
</dbReference>
<protein>
    <recommendedName>
        <fullName evidence="9">Protein translocase subunit SecE</fullName>
    </recommendedName>
</protein>
<keyword evidence="9" id="KW-0997">Cell inner membrane</keyword>